<dbReference type="GO" id="GO:0003697">
    <property type="term" value="F:single-stranded DNA binding"/>
    <property type="evidence" value="ECO:0007669"/>
    <property type="project" value="UniProtKB-UniRule"/>
</dbReference>
<dbReference type="PROSITE" id="PS00617">
    <property type="entry name" value="RECF_1"/>
    <property type="match status" value="1"/>
</dbReference>
<dbReference type="GO" id="GO:0009432">
    <property type="term" value="P:SOS response"/>
    <property type="evidence" value="ECO:0007669"/>
    <property type="project" value="UniProtKB-UniRule"/>
</dbReference>
<evidence type="ECO:0000256" key="5">
    <source>
        <dbReference type="ARBA" id="ARBA00022705"/>
    </source>
</evidence>
<dbReference type="InterPro" id="IPR027417">
    <property type="entry name" value="P-loop_NTPase"/>
</dbReference>
<evidence type="ECO:0000256" key="8">
    <source>
        <dbReference type="ARBA" id="ARBA00023125"/>
    </source>
</evidence>
<dbReference type="GO" id="GO:0005737">
    <property type="term" value="C:cytoplasm"/>
    <property type="evidence" value="ECO:0007669"/>
    <property type="project" value="UniProtKB-SubCell"/>
</dbReference>
<keyword evidence="9" id="KW-0742">SOS response</keyword>
<dbReference type="InterPro" id="IPR001238">
    <property type="entry name" value="DNA-binding_RecF"/>
</dbReference>
<feature type="domain" description="RecF/RecN/SMC N-terminal" evidence="10">
    <location>
        <begin position="1"/>
        <end position="335"/>
    </location>
</feature>
<dbReference type="HAMAP" id="MF_00365">
    <property type="entry name" value="RecF"/>
    <property type="match status" value="1"/>
</dbReference>
<dbReference type="PANTHER" id="PTHR32182:SF0">
    <property type="entry name" value="DNA REPLICATION AND REPAIR PROTEIN RECF"/>
    <property type="match status" value="1"/>
</dbReference>
<dbReference type="GO" id="GO:0006302">
    <property type="term" value="P:double-strand break repair"/>
    <property type="evidence" value="ECO:0007669"/>
    <property type="project" value="TreeGrafter"/>
</dbReference>
<feature type="binding site" evidence="9">
    <location>
        <begin position="29"/>
        <end position="36"/>
    </location>
    <ligand>
        <name>ATP</name>
        <dbReference type="ChEBI" id="CHEBI:30616"/>
    </ligand>
</feature>
<dbReference type="GO" id="GO:0005524">
    <property type="term" value="F:ATP binding"/>
    <property type="evidence" value="ECO:0007669"/>
    <property type="project" value="UniProtKB-UniRule"/>
</dbReference>
<dbReference type="GO" id="GO:0006260">
    <property type="term" value="P:DNA replication"/>
    <property type="evidence" value="ECO:0007669"/>
    <property type="project" value="UniProtKB-UniRule"/>
</dbReference>
<evidence type="ECO:0000259" key="10">
    <source>
        <dbReference type="Pfam" id="PF02463"/>
    </source>
</evidence>
<evidence type="ECO:0000256" key="3">
    <source>
        <dbReference type="ARBA" id="ARBA00020170"/>
    </source>
</evidence>
<dbReference type="Gene3D" id="3.40.50.300">
    <property type="entry name" value="P-loop containing nucleotide triphosphate hydrolases"/>
    <property type="match status" value="1"/>
</dbReference>
<keyword evidence="6 9" id="KW-0547">Nucleotide-binding</keyword>
<dbReference type="STRING" id="1802538.A2382_02745"/>
<dbReference type="InterPro" id="IPR018078">
    <property type="entry name" value="DNA-binding_RecF_CS"/>
</dbReference>
<keyword evidence="7 9" id="KW-0067">ATP-binding</keyword>
<comment type="subcellular location">
    <subcellularLocation>
        <location evidence="1 9">Cytoplasm</location>
    </subcellularLocation>
</comment>
<keyword evidence="5 9" id="KW-0235">DNA replication</keyword>
<dbReference type="NCBIfam" id="TIGR00611">
    <property type="entry name" value="recf"/>
    <property type="match status" value="1"/>
</dbReference>
<name>A0A1F8CTH8_9BACT</name>
<reference evidence="11 12" key="1">
    <citation type="journal article" date="2016" name="Nat. Commun.">
        <title>Thousands of microbial genomes shed light on interconnected biogeochemical processes in an aquifer system.</title>
        <authorList>
            <person name="Anantharaman K."/>
            <person name="Brown C.T."/>
            <person name="Hug L.A."/>
            <person name="Sharon I."/>
            <person name="Castelle C.J."/>
            <person name="Probst A.J."/>
            <person name="Thomas B.C."/>
            <person name="Singh A."/>
            <person name="Wilkins M.J."/>
            <person name="Karaoz U."/>
            <person name="Brodie E.L."/>
            <person name="Williams K.H."/>
            <person name="Hubbard S.S."/>
            <person name="Banfield J.F."/>
        </authorList>
    </citation>
    <scope>NUCLEOTIDE SEQUENCE [LARGE SCALE GENOMIC DNA]</scope>
</reference>
<comment type="similarity">
    <text evidence="2 9">Belongs to the RecF family.</text>
</comment>
<evidence type="ECO:0000256" key="2">
    <source>
        <dbReference type="ARBA" id="ARBA00008016"/>
    </source>
</evidence>
<dbReference type="AlphaFoldDB" id="A0A1F8CTH8"/>
<dbReference type="PANTHER" id="PTHR32182">
    <property type="entry name" value="DNA REPLICATION AND REPAIR PROTEIN RECF"/>
    <property type="match status" value="1"/>
</dbReference>
<dbReference type="Pfam" id="PF02463">
    <property type="entry name" value="SMC_N"/>
    <property type="match status" value="1"/>
</dbReference>
<dbReference type="Gene3D" id="1.20.1050.90">
    <property type="entry name" value="RecF/RecN/SMC, N-terminal domain"/>
    <property type="match status" value="1"/>
</dbReference>
<sequence length="350" mass="40346">MLEKLYLQNFRNFEKKLIELSPKTTIILGPNASGKTNILESIHLLSTGKSFKARLEEEMIFFDSQIGRVKGKLVDETTLEIVLTKGEITLEDGKNQKTNKKRLLVNNLGKRLIDFSTNLKTVLFGPWDLDLVTESPHIRRRFLDSVLTQTDREYYRSLISYEKALRRRNKLLIRIREEGYPRASLMFWDQLLIKNGNYISDSRSQFIDFVNTTGSLEKKEYSLKYDSSTISESRLKQYEEEEVAAGTTLVGPHRDDFCFFLTKNSHRRALDRFGSRGEQRLGVLWLKLAELDFLEKESNTTPTLLLDDIFSELDSHNRDLALTLAQGQQTIITSTEPINLDLPGISQVNL</sequence>
<evidence type="ECO:0000313" key="12">
    <source>
        <dbReference type="Proteomes" id="UP000178999"/>
    </source>
</evidence>
<evidence type="ECO:0000313" key="11">
    <source>
        <dbReference type="EMBL" id="OGM79129.1"/>
    </source>
</evidence>
<comment type="function">
    <text evidence="9">The RecF protein is involved in DNA metabolism; it is required for DNA replication and normal SOS inducibility. RecF binds preferentially to single-stranded, linear DNA. It also seems to bind ATP.</text>
</comment>
<gene>
    <name evidence="9" type="primary">recF</name>
    <name evidence="11" type="ORF">A2382_02745</name>
</gene>
<dbReference type="Proteomes" id="UP000178999">
    <property type="component" value="Unassembled WGS sequence"/>
</dbReference>
<dbReference type="SUPFAM" id="SSF52540">
    <property type="entry name" value="P-loop containing nucleoside triphosphate hydrolases"/>
    <property type="match status" value="1"/>
</dbReference>
<protein>
    <recommendedName>
        <fullName evidence="3 9">DNA replication and repair protein RecF</fullName>
    </recommendedName>
</protein>
<accession>A0A1F8CTH8</accession>
<keyword evidence="9" id="KW-0227">DNA damage</keyword>
<evidence type="ECO:0000256" key="6">
    <source>
        <dbReference type="ARBA" id="ARBA00022741"/>
    </source>
</evidence>
<dbReference type="GO" id="GO:0000731">
    <property type="term" value="P:DNA synthesis involved in DNA repair"/>
    <property type="evidence" value="ECO:0007669"/>
    <property type="project" value="TreeGrafter"/>
</dbReference>
<organism evidence="11 12">
    <name type="scientific">Candidatus Woesebacteria bacterium RIFOXYB1_FULL_38_16</name>
    <dbReference type="NCBI Taxonomy" id="1802538"/>
    <lineage>
        <taxon>Bacteria</taxon>
        <taxon>Candidatus Woeseibacteriota</taxon>
    </lineage>
</organism>
<proteinExistence type="inferred from homology"/>
<evidence type="ECO:0000256" key="1">
    <source>
        <dbReference type="ARBA" id="ARBA00004496"/>
    </source>
</evidence>
<dbReference type="InterPro" id="IPR003395">
    <property type="entry name" value="RecF/RecN/SMC_N"/>
</dbReference>
<keyword evidence="8 9" id="KW-0238">DNA-binding</keyword>
<evidence type="ECO:0000256" key="7">
    <source>
        <dbReference type="ARBA" id="ARBA00022840"/>
    </source>
</evidence>
<evidence type="ECO:0000256" key="9">
    <source>
        <dbReference type="HAMAP-Rule" id="MF_00365"/>
    </source>
</evidence>
<keyword evidence="9" id="KW-0234">DNA repair</keyword>
<keyword evidence="4 9" id="KW-0963">Cytoplasm</keyword>
<dbReference type="EMBL" id="MGHY01000019">
    <property type="protein sequence ID" value="OGM79129.1"/>
    <property type="molecule type" value="Genomic_DNA"/>
</dbReference>
<dbReference type="InterPro" id="IPR042174">
    <property type="entry name" value="RecF_2"/>
</dbReference>
<evidence type="ECO:0000256" key="4">
    <source>
        <dbReference type="ARBA" id="ARBA00022490"/>
    </source>
</evidence>
<comment type="caution">
    <text evidence="11">The sequence shown here is derived from an EMBL/GenBank/DDBJ whole genome shotgun (WGS) entry which is preliminary data.</text>
</comment>